<evidence type="ECO:0000256" key="4">
    <source>
        <dbReference type="ARBA" id="ARBA00022833"/>
    </source>
</evidence>
<keyword evidence="9" id="KW-0472">Membrane</keyword>
<sequence>MGELKKWGLWAIAAYLLFGLCIYYYLFVFANSSVPDIYKETSADPATFLNSRELVLSEEYSKIRDLLFFLSTPYEWLLYLFILIFGVSTVFEKWANQASRFQFVRNAVYLFWLSLLTFVLMFPIRYLSYHFSKTYHISAQEFGGWMKDNVIDFWVNYLIMLVLVTILYALMKQFPKKWWLASWILFVPFTFFLMYVQPVWIDPLYNHFYPMKDKQLESKILSLADKAHIPANHVYEVDMSEKTHALNAYVTGVGSHSRIVLWDTTLQKLNDNEILFIMAHEMCHYVEKHIYFGIAGYLLLAFVGFWITAKWMARWIDRHGQKLHIQSISQLRTLPLFLLIISILVFASSPISNLASRYEETRADRYAIEMTKNKEAAIESFQELTKSGLSQVNPPLLVKIFRYTHPTMLERIHMVETYPIKQK</sequence>
<evidence type="ECO:0000256" key="8">
    <source>
        <dbReference type="RuleBase" id="RU003983"/>
    </source>
</evidence>
<keyword evidence="13" id="KW-1185">Reference proteome</keyword>
<feature type="active site" evidence="6">
    <location>
        <position position="281"/>
    </location>
</feature>
<feature type="domain" description="CAAX prenyl protease 1 N-terminal" evidence="11">
    <location>
        <begin position="49"/>
        <end position="206"/>
    </location>
</feature>
<dbReference type="CDD" id="cd07343">
    <property type="entry name" value="M48A_Zmpste24p_like"/>
    <property type="match status" value="1"/>
</dbReference>
<keyword evidence="1 8" id="KW-0645">Protease</keyword>
<evidence type="ECO:0000259" key="10">
    <source>
        <dbReference type="Pfam" id="PF01435"/>
    </source>
</evidence>
<evidence type="ECO:0000256" key="1">
    <source>
        <dbReference type="ARBA" id="ARBA00022670"/>
    </source>
</evidence>
<dbReference type="Gene3D" id="3.30.2010.10">
    <property type="entry name" value="Metalloproteases ('zincins'), catalytic domain"/>
    <property type="match status" value="1"/>
</dbReference>
<evidence type="ECO:0000256" key="9">
    <source>
        <dbReference type="SAM" id="Phobius"/>
    </source>
</evidence>
<dbReference type="AlphaFoldDB" id="G9QK94"/>
<dbReference type="InterPro" id="IPR027057">
    <property type="entry name" value="CAXX_Prtase_1"/>
</dbReference>
<dbReference type="Pfam" id="PF16491">
    <property type="entry name" value="Peptidase_M48_N"/>
    <property type="match status" value="1"/>
</dbReference>
<feature type="binding site" evidence="7">
    <location>
        <position position="280"/>
    </location>
    <ligand>
        <name>Zn(2+)</name>
        <dbReference type="ChEBI" id="CHEBI:29105"/>
        <note>catalytic</note>
    </ligand>
</feature>
<dbReference type="HOGENOM" id="CLU_025947_1_1_9"/>
<feature type="transmembrane region" description="Helical" evidence="9">
    <location>
        <begin position="76"/>
        <end position="95"/>
    </location>
</feature>
<keyword evidence="2 7" id="KW-0479">Metal-binding</keyword>
<dbReference type="EMBL" id="ACWF01000069">
    <property type="protein sequence ID" value="EHL78456.1"/>
    <property type="molecule type" value="Genomic_DNA"/>
</dbReference>
<dbReference type="PATRIC" id="fig|665952.3.peg.1428"/>
<reference evidence="12 13" key="1">
    <citation type="submission" date="2011-09" db="EMBL/GenBank/DDBJ databases">
        <title>The Genome Sequence of Bacillus smithii 7_3_47FAA.</title>
        <authorList>
            <consortium name="The Broad Institute Genome Sequencing Platform"/>
            <person name="Earl A."/>
            <person name="Ward D."/>
            <person name="Feldgarden M."/>
            <person name="Gevers D."/>
            <person name="Daigneault M."/>
            <person name="Strauss J."/>
            <person name="Allen-Vercoe E."/>
            <person name="Young S.K."/>
            <person name="Zeng Q."/>
            <person name="Gargeya S."/>
            <person name="Fitzgerald M."/>
            <person name="Haas B."/>
            <person name="Abouelleil A."/>
            <person name="Alvarado L."/>
            <person name="Arachchi H.M."/>
            <person name="Berlin A."/>
            <person name="Brown A."/>
            <person name="Chapman S.B."/>
            <person name="Chen Z."/>
            <person name="Dunbar C."/>
            <person name="Freedman E."/>
            <person name="Gearin G."/>
            <person name="Goldberg J."/>
            <person name="Griggs A."/>
            <person name="Gujja S."/>
            <person name="Heiman D."/>
            <person name="Howarth C."/>
            <person name="Larson L."/>
            <person name="Lui A."/>
            <person name="MacDonald P.J.P."/>
            <person name="Montmayeur A."/>
            <person name="Murphy C."/>
            <person name="Neiman D."/>
            <person name="Pearson M."/>
            <person name="Priest M."/>
            <person name="Roberts A."/>
            <person name="Saif S."/>
            <person name="Shea T."/>
            <person name="Shenoy N."/>
            <person name="Sisk P."/>
            <person name="Stolte C."/>
            <person name="Sykes S."/>
            <person name="Wortman J."/>
            <person name="Nusbaum C."/>
            <person name="Birren B."/>
        </authorList>
    </citation>
    <scope>NUCLEOTIDE SEQUENCE [LARGE SCALE GENOMIC DNA]</scope>
    <source>
        <strain evidence="12 13">7_3_47FAA</strain>
    </source>
</reference>
<keyword evidence="9" id="KW-0812">Transmembrane</keyword>
<proteinExistence type="inferred from homology"/>
<evidence type="ECO:0000256" key="3">
    <source>
        <dbReference type="ARBA" id="ARBA00022801"/>
    </source>
</evidence>
<keyword evidence="5 8" id="KW-0482">Metalloprotease</keyword>
<evidence type="ECO:0000256" key="2">
    <source>
        <dbReference type="ARBA" id="ARBA00022723"/>
    </source>
</evidence>
<feature type="transmembrane region" description="Helical" evidence="9">
    <location>
        <begin position="107"/>
        <end position="126"/>
    </location>
</feature>
<feature type="binding site" evidence="7">
    <location>
        <position position="284"/>
    </location>
    <ligand>
        <name>Zn(2+)</name>
        <dbReference type="ChEBI" id="CHEBI:29105"/>
        <note>catalytic</note>
    </ligand>
</feature>
<keyword evidence="4 7" id="KW-0862">Zinc</keyword>
<keyword evidence="3 8" id="KW-0378">Hydrolase</keyword>
<dbReference type="GO" id="GO:0046872">
    <property type="term" value="F:metal ion binding"/>
    <property type="evidence" value="ECO:0007669"/>
    <property type="project" value="UniProtKB-KW"/>
</dbReference>
<feature type="active site" description="Proton donor" evidence="6">
    <location>
        <position position="364"/>
    </location>
</feature>
<feature type="transmembrane region" description="Helical" evidence="9">
    <location>
        <begin position="334"/>
        <end position="352"/>
    </location>
</feature>
<evidence type="ECO:0008006" key="14">
    <source>
        <dbReference type="Google" id="ProtNLM"/>
    </source>
</evidence>
<keyword evidence="9" id="KW-1133">Transmembrane helix</keyword>
<accession>G9QK94</accession>
<dbReference type="InterPro" id="IPR001915">
    <property type="entry name" value="Peptidase_M48"/>
</dbReference>
<dbReference type="PANTHER" id="PTHR10120">
    <property type="entry name" value="CAAX PRENYL PROTEASE 1"/>
    <property type="match status" value="1"/>
</dbReference>
<gene>
    <name evidence="12" type="ORF">HMPREF1015_01633</name>
</gene>
<evidence type="ECO:0000313" key="12">
    <source>
        <dbReference type="EMBL" id="EHL78456.1"/>
    </source>
</evidence>
<feature type="domain" description="Peptidase M48" evidence="10">
    <location>
        <begin position="211"/>
        <end position="416"/>
    </location>
</feature>
<comment type="similarity">
    <text evidence="8">Belongs to the peptidase M48 family.</text>
</comment>
<protein>
    <recommendedName>
        <fullName evidence="14">Peptidase M48 domain-containing protein</fullName>
    </recommendedName>
</protein>
<dbReference type="GO" id="GO:0004222">
    <property type="term" value="F:metalloendopeptidase activity"/>
    <property type="evidence" value="ECO:0007669"/>
    <property type="project" value="InterPro"/>
</dbReference>
<dbReference type="InterPro" id="IPR032456">
    <property type="entry name" value="Peptidase_M48_N"/>
</dbReference>
<name>G9QK94_9BACI</name>
<dbReference type="FunFam" id="3.30.2010.10:FF:000010">
    <property type="entry name" value="M48 family peptidase"/>
    <property type="match status" value="1"/>
</dbReference>
<feature type="transmembrane region" description="Helical" evidence="9">
    <location>
        <begin position="7"/>
        <end position="26"/>
    </location>
</feature>
<dbReference type="RefSeq" id="WP_003353736.1">
    <property type="nucleotide sequence ID" value="NZ_JH414748.1"/>
</dbReference>
<evidence type="ECO:0000256" key="5">
    <source>
        <dbReference type="ARBA" id="ARBA00023049"/>
    </source>
</evidence>
<comment type="cofactor">
    <cofactor evidence="7 8">
        <name>Zn(2+)</name>
        <dbReference type="ChEBI" id="CHEBI:29105"/>
    </cofactor>
    <text evidence="7 8">Binds 1 zinc ion per subunit.</text>
</comment>
<feature type="transmembrane region" description="Helical" evidence="9">
    <location>
        <begin position="290"/>
        <end position="313"/>
    </location>
</feature>
<feature type="transmembrane region" description="Helical" evidence="9">
    <location>
        <begin position="178"/>
        <end position="201"/>
    </location>
</feature>
<feature type="binding site" evidence="7">
    <location>
        <position position="360"/>
    </location>
    <ligand>
        <name>Zn(2+)</name>
        <dbReference type="ChEBI" id="CHEBI:29105"/>
        <note>catalytic</note>
    </ligand>
</feature>
<comment type="caution">
    <text evidence="12">The sequence shown here is derived from an EMBL/GenBank/DDBJ whole genome shotgun (WGS) entry which is preliminary data.</text>
</comment>
<feature type="transmembrane region" description="Helical" evidence="9">
    <location>
        <begin position="153"/>
        <end position="171"/>
    </location>
</feature>
<organism evidence="12 13">
    <name type="scientific">Bacillus smithii 7_3_47FAA</name>
    <dbReference type="NCBI Taxonomy" id="665952"/>
    <lineage>
        <taxon>Bacteria</taxon>
        <taxon>Bacillati</taxon>
        <taxon>Bacillota</taxon>
        <taxon>Bacilli</taxon>
        <taxon>Bacillales</taxon>
        <taxon>Bacillaceae</taxon>
        <taxon>Bacillus</taxon>
    </lineage>
</organism>
<dbReference type="Pfam" id="PF01435">
    <property type="entry name" value="Peptidase_M48"/>
    <property type="match status" value="1"/>
</dbReference>
<evidence type="ECO:0000259" key="11">
    <source>
        <dbReference type="Pfam" id="PF16491"/>
    </source>
</evidence>
<dbReference type="GO" id="GO:0071586">
    <property type="term" value="P:CAAX-box protein processing"/>
    <property type="evidence" value="ECO:0007669"/>
    <property type="project" value="InterPro"/>
</dbReference>
<dbReference type="MEROPS" id="M48.009"/>
<evidence type="ECO:0000256" key="6">
    <source>
        <dbReference type="PIRSR" id="PIRSR627057-1"/>
    </source>
</evidence>
<evidence type="ECO:0000256" key="7">
    <source>
        <dbReference type="PIRSR" id="PIRSR627057-2"/>
    </source>
</evidence>
<evidence type="ECO:0000313" key="13">
    <source>
        <dbReference type="Proteomes" id="UP000011747"/>
    </source>
</evidence>
<dbReference type="Proteomes" id="UP000011747">
    <property type="component" value="Unassembled WGS sequence"/>
</dbReference>